<accession>A0AAE9YCI5</accession>
<evidence type="ECO:0000313" key="1">
    <source>
        <dbReference type="EMBL" id="WCO66332.1"/>
    </source>
</evidence>
<gene>
    <name evidence="1" type="ORF">PO878_17670</name>
</gene>
<dbReference type="EMBL" id="CP116942">
    <property type="protein sequence ID" value="WCO66332.1"/>
    <property type="molecule type" value="Genomic_DNA"/>
</dbReference>
<dbReference type="RefSeq" id="WP_272735855.1">
    <property type="nucleotide sequence ID" value="NZ_CP116942.1"/>
</dbReference>
<protein>
    <recommendedName>
        <fullName evidence="3">DUF2892 domain-containing protein</fullName>
    </recommendedName>
</protein>
<dbReference type="Proteomes" id="UP001216390">
    <property type="component" value="Chromosome"/>
</dbReference>
<organism evidence="1 2">
    <name type="scientific">Iamia majanohamensis</name>
    <dbReference type="NCBI Taxonomy" id="467976"/>
    <lineage>
        <taxon>Bacteria</taxon>
        <taxon>Bacillati</taxon>
        <taxon>Actinomycetota</taxon>
        <taxon>Acidimicrobiia</taxon>
        <taxon>Acidimicrobiales</taxon>
        <taxon>Iamiaceae</taxon>
        <taxon>Iamia</taxon>
    </lineage>
</organism>
<keyword evidence="2" id="KW-1185">Reference proteome</keyword>
<dbReference type="Gene3D" id="6.10.140.1340">
    <property type="match status" value="1"/>
</dbReference>
<reference evidence="1" key="1">
    <citation type="submission" date="2023-01" db="EMBL/GenBank/DDBJ databases">
        <title>The diversity of Class Acidimicrobiia in South China Sea sediment environments and the proposal of Iamia marina sp. nov., a novel species of the genus Iamia.</title>
        <authorList>
            <person name="He Y."/>
            <person name="Tian X."/>
        </authorList>
    </citation>
    <scope>NUCLEOTIDE SEQUENCE</scope>
    <source>
        <strain evidence="1">DSM 19957</strain>
    </source>
</reference>
<dbReference type="KEGG" id="ima:PO878_17670"/>
<proteinExistence type="predicted"/>
<evidence type="ECO:0008006" key="3">
    <source>
        <dbReference type="Google" id="ProtNLM"/>
    </source>
</evidence>
<sequence>MAGYLGKPEEAITARIRELECESDMERILAANASTLALLGVLGGLFVNRRLFLVPLVVLTFLLQHAVQGWCPPLPLFRRLGVRSRQEIDAERYALKALRGDFATLSR</sequence>
<evidence type="ECO:0000313" key="2">
    <source>
        <dbReference type="Proteomes" id="UP001216390"/>
    </source>
</evidence>
<name>A0AAE9YCI5_9ACTN</name>
<dbReference type="AlphaFoldDB" id="A0AAE9YCI5"/>